<sequence>MTKSILDMYLAELHQRIGATYGTSLSALKNDTLLEFYDNNISTIDDMYECHKELLGLLY</sequence>
<dbReference type="EMBL" id="CABHNA010000071">
    <property type="protein sequence ID" value="VUX15784.1"/>
    <property type="molecule type" value="Genomic_DNA"/>
</dbReference>
<accession>A0A564U8A9</accession>
<reference evidence="1 2" key="1">
    <citation type="submission" date="2019-07" db="EMBL/GenBank/DDBJ databases">
        <authorList>
            <person name="Hibberd C M."/>
            <person name="Gehrig L. J."/>
            <person name="Chang H.-W."/>
            <person name="Venkatesh S."/>
        </authorList>
    </citation>
    <scope>NUCLEOTIDE SEQUENCE [LARGE SCALE GENOMIC DNA]</scope>
    <source>
        <strain evidence="1">Ruminococcus_torques_SSTS_Bg7063</strain>
    </source>
</reference>
<protein>
    <submittedName>
        <fullName evidence="1">Uncharacterized protein</fullName>
    </submittedName>
</protein>
<dbReference type="RefSeq" id="WP_144367461.1">
    <property type="nucleotide sequence ID" value="NZ_CABHNA010000071.1"/>
</dbReference>
<evidence type="ECO:0000313" key="1">
    <source>
        <dbReference type="EMBL" id="VUX15784.1"/>
    </source>
</evidence>
<keyword evidence="2" id="KW-1185">Reference proteome</keyword>
<name>A0A564U8A9_9FIRM</name>
<gene>
    <name evidence="1" type="ORF">RTSSTS7063_02127</name>
</gene>
<dbReference type="AlphaFoldDB" id="A0A564U8A9"/>
<dbReference type="Proteomes" id="UP000363661">
    <property type="component" value="Unassembled WGS sequence"/>
</dbReference>
<proteinExistence type="predicted"/>
<evidence type="ECO:0000313" key="2">
    <source>
        <dbReference type="Proteomes" id="UP000363661"/>
    </source>
</evidence>
<organism evidence="1 2">
    <name type="scientific">[Ruminococcus] torques</name>
    <dbReference type="NCBI Taxonomy" id="33039"/>
    <lineage>
        <taxon>Bacteria</taxon>
        <taxon>Bacillati</taxon>
        <taxon>Bacillota</taxon>
        <taxon>Clostridia</taxon>
        <taxon>Lachnospirales</taxon>
        <taxon>Lachnospiraceae</taxon>
        <taxon>Mediterraneibacter</taxon>
    </lineage>
</organism>